<name>A0A090ZC15_PAEMA</name>
<gene>
    <name evidence="2" type="primary">rfbF</name>
    <name evidence="2" type="ORF">DJ90_3848</name>
</gene>
<dbReference type="RefSeq" id="WP_036619349.1">
    <property type="nucleotide sequence ID" value="NZ_BOSD01000002.1"/>
</dbReference>
<dbReference type="EC" id="2.7.7.33" evidence="2"/>
<dbReference type="STRING" id="44252.DJ90_3848"/>
<dbReference type="InterPro" id="IPR029044">
    <property type="entry name" value="Nucleotide-diphossugar_trans"/>
</dbReference>
<sequence length="267" mass="30603">MKVVILAGGYGTRISEESHLKPKPMIEIGERPILWHIMKHYSYYGFNDFIICLGYKGFYIKEYFAHYFLHESDVTFDFQNNNQLITHNHTAEPWKVTLVNTGLDTMTGGRVKRIQKYIGNEPFMLTYGDGVSDVNISELVESHKLYGRLATVTTVQPSGRFGALTITASNEVKGFQEKPKGDGGWINAGFFVLQPEVFNYICDDTTVFEKEPLEGLAKDGELMSYKHEGFWQPMDTMRDKNLLEELWKTGKAPWKTWDLDMVTNNGE</sequence>
<dbReference type="GeneID" id="77011149"/>
<dbReference type="Proteomes" id="UP000029278">
    <property type="component" value="Unassembled WGS sequence"/>
</dbReference>
<proteinExistence type="predicted"/>
<comment type="caution">
    <text evidence="2">The sequence shown here is derived from an EMBL/GenBank/DDBJ whole genome shotgun (WGS) entry which is preliminary data.</text>
</comment>
<dbReference type="OrthoDB" id="9801899at2"/>
<feature type="domain" description="Nucleotidyl transferase" evidence="1">
    <location>
        <begin position="2"/>
        <end position="215"/>
    </location>
</feature>
<dbReference type="GO" id="GO:0047343">
    <property type="term" value="F:glucose-1-phosphate cytidylyltransferase activity"/>
    <property type="evidence" value="ECO:0007669"/>
    <property type="project" value="UniProtKB-EC"/>
</dbReference>
<dbReference type="PANTHER" id="PTHR47183">
    <property type="entry name" value="GLUCOSE-1-PHOSPHATE CYTIDYLYLTRANSFERASE-RELATED"/>
    <property type="match status" value="1"/>
</dbReference>
<dbReference type="NCBIfam" id="TIGR02623">
    <property type="entry name" value="G1P_cyt_trans"/>
    <property type="match status" value="1"/>
</dbReference>
<dbReference type="EMBL" id="JMQA01000031">
    <property type="protein sequence ID" value="KFN07760.1"/>
    <property type="molecule type" value="Genomic_DNA"/>
</dbReference>
<dbReference type="PATRIC" id="fig|44252.3.peg.3669"/>
<dbReference type="AlphaFoldDB" id="A0A090ZC15"/>
<dbReference type="Gene3D" id="3.90.550.10">
    <property type="entry name" value="Spore Coat Polysaccharide Biosynthesis Protein SpsA, Chain A"/>
    <property type="match status" value="1"/>
</dbReference>
<dbReference type="HOGENOM" id="CLU_029499_10_0_9"/>
<organism evidence="2 3">
    <name type="scientific">Paenibacillus macerans</name>
    <name type="common">Bacillus macerans</name>
    <dbReference type="NCBI Taxonomy" id="44252"/>
    <lineage>
        <taxon>Bacteria</taxon>
        <taxon>Bacillati</taxon>
        <taxon>Bacillota</taxon>
        <taxon>Bacilli</taxon>
        <taxon>Bacillales</taxon>
        <taxon>Paenibacillaceae</taxon>
        <taxon>Paenibacillus</taxon>
    </lineage>
</organism>
<dbReference type="Pfam" id="PF00483">
    <property type="entry name" value="NTP_transferase"/>
    <property type="match status" value="1"/>
</dbReference>
<reference evidence="2 3" key="1">
    <citation type="submission" date="2014-04" db="EMBL/GenBank/DDBJ databases">
        <authorList>
            <person name="Bishop-Lilly K.A."/>
            <person name="Broomall S.M."/>
            <person name="Chain P.S."/>
            <person name="Chertkov O."/>
            <person name="Coyne S.R."/>
            <person name="Daligault H.E."/>
            <person name="Davenport K.W."/>
            <person name="Erkkila T."/>
            <person name="Frey K.G."/>
            <person name="Gibbons H.S."/>
            <person name="Gu W."/>
            <person name="Jaissle J."/>
            <person name="Johnson S.L."/>
            <person name="Koroleva G.I."/>
            <person name="Ladner J.T."/>
            <person name="Lo C.-C."/>
            <person name="Minogue T.D."/>
            <person name="Munk C."/>
            <person name="Palacios G.F."/>
            <person name="Redden C.L."/>
            <person name="Rosenzweig C.N."/>
            <person name="Scholz M.B."/>
            <person name="Teshima H."/>
            <person name="Xu Y."/>
        </authorList>
    </citation>
    <scope>NUCLEOTIDE SEQUENCE [LARGE SCALE GENOMIC DNA]</scope>
    <source>
        <strain evidence="2 3">8244</strain>
    </source>
</reference>
<dbReference type="PANTHER" id="PTHR47183:SF1">
    <property type="entry name" value="GLUCOSE-1-PHOSPHATE CYTIDYLYLTRANSFERASE"/>
    <property type="match status" value="1"/>
</dbReference>
<keyword evidence="3" id="KW-1185">Reference proteome</keyword>
<dbReference type="InterPro" id="IPR005835">
    <property type="entry name" value="NTP_transferase_dom"/>
</dbReference>
<protein>
    <submittedName>
        <fullName evidence="2">Glucose-1-phosphate cytidylyltransferase</fullName>
        <ecNumber evidence="2">2.7.7.33</ecNumber>
    </submittedName>
</protein>
<dbReference type="CDD" id="cd02524">
    <property type="entry name" value="G1P_cytidylyltransferase"/>
    <property type="match status" value="1"/>
</dbReference>
<keyword evidence="2" id="KW-0808">Transferase</keyword>
<dbReference type="GO" id="GO:0009243">
    <property type="term" value="P:O antigen biosynthetic process"/>
    <property type="evidence" value="ECO:0007669"/>
    <property type="project" value="InterPro"/>
</dbReference>
<dbReference type="InterPro" id="IPR046981">
    <property type="entry name" value="G1P_cyt_trans"/>
</dbReference>
<dbReference type="SUPFAM" id="SSF53448">
    <property type="entry name" value="Nucleotide-diphospho-sugar transferases"/>
    <property type="match status" value="1"/>
</dbReference>
<evidence type="ECO:0000313" key="3">
    <source>
        <dbReference type="Proteomes" id="UP000029278"/>
    </source>
</evidence>
<evidence type="ECO:0000259" key="1">
    <source>
        <dbReference type="Pfam" id="PF00483"/>
    </source>
</evidence>
<accession>A0A090ZC15</accession>
<evidence type="ECO:0000313" key="2">
    <source>
        <dbReference type="EMBL" id="KFN07760.1"/>
    </source>
</evidence>
<dbReference type="InterPro" id="IPR013446">
    <property type="entry name" value="G1P_cyt_trans-like"/>
</dbReference>
<keyword evidence="2" id="KW-0548">Nucleotidyltransferase</keyword>